<dbReference type="EMBL" id="UOGB01000064">
    <property type="protein sequence ID" value="VAX16720.1"/>
    <property type="molecule type" value="Genomic_DNA"/>
</dbReference>
<proteinExistence type="predicted"/>
<feature type="region of interest" description="Disordered" evidence="1">
    <location>
        <begin position="1"/>
        <end position="64"/>
    </location>
</feature>
<sequence length="64" mass="6136">MDVNGSTASAQQAQIPKAPGIPAASGGGEEQAEGGRVDNEGSEGGQQTKAISQPGVGGSVDVKA</sequence>
<dbReference type="AlphaFoldDB" id="A0A3B1C1F1"/>
<name>A0A3B1C1F1_9ZZZZ</name>
<organism evidence="2">
    <name type="scientific">hydrothermal vent metagenome</name>
    <dbReference type="NCBI Taxonomy" id="652676"/>
    <lineage>
        <taxon>unclassified sequences</taxon>
        <taxon>metagenomes</taxon>
        <taxon>ecological metagenomes</taxon>
    </lineage>
</organism>
<feature type="compositionally biased region" description="Polar residues" evidence="1">
    <location>
        <begin position="1"/>
        <end position="14"/>
    </location>
</feature>
<gene>
    <name evidence="2" type="ORF">MNBD_NITROSPINAE03-2065</name>
</gene>
<protein>
    <submittedName>
        <fullName evidence="2">Uncharacterized protein</fullName>
    </submittedName>
</protein>
<evidence type="ECO:0000313" key="2">
    <source>
        <dbReference type="EMBL" id="VAX16720.1"/>
    </source>
</evidence>
<evidence type="ECO:0000256" key="1">
    <source>
        <dbReference type="SAM" id="MobiDB-lite"/>
    </source>
</evidence>
<accession>A0A3B1C1F1</accession>
<reference evidence="2" key="1">
    <citation type="submission" date="2018-06" db="EMBL/GenBank/DDBJ databases">
        <authorList>
            <person name="Zhirakovskaya E."/>
        </authorList>
    </citation>
    <scope>NUCLEOTIDE SEQUENCE</scope>
</reference>